<feature type="compositionally biased region" description="Basic and acidic residues" evidence="19">
    <location>
        <begin position="906"/>
        <end position="924"/>
    </location>
</feature>
<feature type="compositionally biased region" description="Basic residues" evidence="19">
    <location>
        <begin position="2210"/>
        <end position="2224"/>
    </location>
</feature>
<evidence type="ECO:0000256" key="13">
    <source>
        <dbReference type="ARBA" id="ARBA00023163"/>
    </source>
</evidence>
<evidence type="ECO:0000256" key="17">
    <source>
        <dbReference type="ARBA" id="ARBA00078128"/>
    </source>
</evidence>
<dbReference type="CDD" id="cd12350">
    <property type="entry name" value="RRM3_SHARP"/>
    <property type="match status" value="1"/>
</dbReference>
<dbReference type="InterPro" id="IPR016194">
    <property type="entry name" value="SPOC-like_C_dom_sf"/>
</dbReference>
<evidence type="ECO:0000256" key="1">
    <source>
        <dbReference type="ARBA" id="ARBA00004123"/>
    </source>
</evidence>
<dbReference type="Pfam" id="PF00076">
    <property type="entry name" value="RRM_1"/>
    <property type="match status" value="3"/>
</dbReference>
<protein>
    <recommendedName>
        <fullName evidence="15">Msx2-interacting protein</fullName>
    </recommendedName>
    <alternativeName>
        <fullName evidence="16">SMART/HDAC1-associated repressor protein</fullName>
    </alternativeName>
    <alternativeName>
        <fullName evidence="17">SPEN homolog</fullName>
    </alternativeName>
</protein>
<dbReference type="FunFam" id="3.30.70.330:FF:000150">
    <property type="entry name" value="msx2-interacting protein-like isoform X1"/>
    <property type="match status" value="1"/>
</dbReference>
<feature type="domain" description="RRM" evidence="20">
    <location>
        <begin position="339"/>
        <end position="417"/>
    </location>
</feature>
<feature type="compositionally biased region" description="Low complexity" evidence="19">
    <location>
        <begin position="239"/>
        <end position="251"/>
    </location>
</feature>
<evidence type="ECO:0000313" key="22">
    <source>
        <dbReference type="EMBL" id="KAG5275088.1"/>
    </source>
</evidence>
<feature type="region of interest" description="Disordered" evidence="19">
    <location>
        <begin position="2334"/>
        <end position="2380"/>
    </location>
</feature>
<feature type="domain" description="RRM" evidence="20">
    <location>
        <begin position="521"/>
        <end position="593"/>
    </location>
</feature>
<dbReference type="InterPro" id="IPR010912">
    <property type="entry name" value="SPOC_met"/>
</dbReference>
<dbReference type="GO" id="GO:0007219">
    <property type="term" value="P:Notch signaling pathway"/>
    <property type="evidence" value="ECO:0007669"/>
    <property type="project" value="UniProtKB-KW"/>
</dbReference>
<dbReference type="Gene3D" id="3.30.70.330">
    <property type="match status" value="4"/>
</dbReference>
<feature type="region of interest" description="Disordered" evidence="19">
    <location>
        <begin position="3048"/>
        <end position="3072"/>
    </location>
</feature>
<dbReference type="InterPro" id="IPR034175">
    <property type="entry name" value="SHARP_RRM4"/>
</dbReference>
<dbReference type="InterPro" id="IPR034172">
    <property type="entry name" value="SHARP_RRM1"/>
</dbReference>
<evidence type="ECO:0000256" key="3">
    <source>
        <dbReference type="ARBA" id="ARBA00022481"/>
    </source>
</evidence>
<gene>
    <name evidence="22" type="ORF">AALO_G00143430</name>
</gene>
<feature type="compositionally biased region" description="Basic and acidic residues" evidence="19">
    <location>
        <begin position="1851"/>
        <end position="1870"/>
    </location>
</feature>
<evidence type="ECO:0000256" key="10">
    <source>
        <dbReference type="ARBA" id="ARBA00023054"/>
    </source>
</evidence>
<keyword evidence="5" id="KW-0597">Phosphoprotein</keyword>
<feature type="domain" description="RRM" evidence="20">
    <location>
        <begin position="442"/>
        <end position="517"/>
    </location>
</feature>
<feature type="region of interest" description="Disordered" evidence="19">
    <location>
        <begin position="2036"/>
        <end position="2086"/>
    </location>
</feature>
<dbReference type="EMBL" id="JADWDJ010000010">
    <property type="protein sequence ID" value="KAG5275088.1"/>
    <property type="molecule type" value="Genomic_DNA"/>
</dbReference>
<keyword evidence="13" id="KW-0804">Transcription</keyword>
<feature type="compositionally biased region" description="Basic and acidic residues" evidence="19">
    <location>
        <begin position="707"/>
        <end position="719"/>
    </location>
</feature>
<evidence type="ECO:0000256" key="5">
    <source>
        <dbReference type="ARBA" id="ARBA00022553"/>
    </source>
</evidence>
<organism evidence="22 23">
    <name type="scientific">Alosa alosa</name>
    <name type="common">allis shad</name>
    <dbReference type="NCBI Taxonomy" id="278164"/>
    <lineage>
        <taxon>Eukaryota</taxon>
        <taxon>Metazoa</taxon>
        <taxon>Chordata</taxon>
        <taxon>Craniata</taxon>
        <taxon>Vertebrata</taxon>
        <taxon>Euteleostomi</taxon>
        <taxon>Actinopterygii</taxon>
        <taxon>Neopterygii</taxon>
        <taxon>Teleostei</taxon>
        <taxon>Clupei</taxon>
        <taxon>Clupeiformes</taxon>
        <taxon>Clupeoidei</taxon>
        <taxon>Clupeidae</taxon>
        <taxon>Alosa</taxon>
    </lineage>
</organism>
<dbReference type="InterPro" id="IPR000504">
    <property type="entry name" value="RRM_dom"/>
</dbReference>
<feature type="compositionally biased region" description="Basic and acidic residues" evidence="19">
    <location>
        <begin position="1942"/>
        <end position="1959"/>
    </location>
</feature>
<evidence type="ECO:0000256" key="9">
    <source>
        <dbReference type="ARBA" id="ARBA00023015"/>
    </source>
</evidence>
<reference evidence="22" key="1">
    <citation type="submission" date="2020-10" db="EMBL/GenBank/DDBJ databases">
        <title>Chromosome-scale genome assembly of the Allis shad, Alosa alosa.</title>
        <authorList>
            <person name="Margot Z."/>
            <person name="Christophe K."/>
            <person name="Cabau C."/>
            <person name="Louis A."/>
            <person name="Berthelot C."/>
            <person name="Parey E."/>
            <person name="Roest Crollius H."/>
            <person name="Montfort J."/>
            <person name="Robinson-Rechavi M."/>
            <person name="Bucao C."/>
            <person name="Bouchez O."/>
            <person name="Gislard M."/>
            <person name="Lluch J."/>
            <person name="Milhes M."/>
            <person name="Lampietro C."/>
            <person name="Lopez Roques C."/>
            <person name="Donnadieu C."/>
            <person name="Braasch I."/>
            <person name="Desvignes T."/>
            <person name="Postlethwait J."/>
            <person name="Bobe J."/>
            <person name="Guiguen Y."/>
        </authorList>
    </citation>
    <scope>NUCLEOTIDE SEQUENCE</scope>
    <source>
        <strain evidence="22">M-15738</strain>
        <tissue evidence="22">Blood</tissue>
    </source>
</reference>
<keyword evidence="7 18" id="KW-0694">RNA-binding</keyword>
<feature type="compositionally biased region" description="Basic and acidic residues" evidence="19">
    <location>
        <begin position="878"/>
        <end position="899"/>
    </location>
</feature>
<keyword evidence="14" id="KW-0539">Nucleus</keyword>
<feature type="compositionally biased region" description="Polar residues" evidence="19">
    <location>
        <begin position="2057"/>
        <end position="2067"/>
    </location>
</feature>
<keyword evidence="9" id="KW-0805">Transcription regulation</keyword>
<feature type="region of interest" description="Disordered" evidence="19">
    <location>
        <begin position="2393"/>
        <end position="2430"/>
    </location>
</feature>
<evidence type="ECO:0000256" key="11">
    <source>
        <dbReference type="ARBA" id="ARBA00023125"/>
    </source>
</evidence>
<feature type="compositionally biased region" description="Polar residues" evidence="19">
    <location>
        <begin position="2619"/>
        <end position="2628"/>
    </location>
</feature>
<feature type="region of interest" description="Disordered" evidence="19">
    <location>
        <begin position="1361"/>
        <end position="1408"/>
    </location>
</feature>
<feature type="domain" description="RRM" evidence="20">
    <location>
        <begin position="6"/>
        <end position="81"/>
    </location>
</feature>
<evidence type="ECO:0000259" key="21">
    <source>
        <dbReference type="PROSITE" id="PS50917"/>
    </source>
</evidence>
<feature type="region of interest" description="Disordered" evidence="19">
    <location>
        <begin position="2930"/>
        <end position="2980"/>
    </location>
</feature>
<feature type="region of interest" description="Disordered" evidence="19">
    <location>
        <begin position="1477"/>
        <end position="2003"/>
    </location>
</feature>
<feature type="region of interest" description="Disordered" evidence="19">
    <location>
        <begin position="2103"/>
        <end position="2140"/>
    </location>
</feature>
<dbReference type="PROSITE" id="PS50917">
    <property type="entry name" value="SPOC"/>
    <property type="match status" value="1"/>
</dbReference>
<keyword evidence="6" id="KW-0677">Repeat</keyword>
<feature type="compositionally biased region" description="Basic and acidic residues" evidence="19">
    <location>
        <begin position="1361"/>
        <end position="1370"/>
    </location>
</feature>
<feature type="compositionally biased region" description="Basic and acidic residues" evidence="19">
    <location>
        <begin position="771"/>
        <end position="803"/>
    </location>
</feature>
<dbReference type="CDD" id="cd12351">
    <property type="entry name" value="RRM4_SHARP"/>
    <property type="match status" value="1"/>
</dbReference>
<feature type="compositionally biased region" description="Polar residues" evidence="19">
    <location>
        <begin position="1556"/>
        <end position="1567"/>
    </location>
</feature>
<evidence type="ECO:0000256" key="16">
    <source>
        <dbReference type="ARBA" id="ARBA00075118"/>
    </source>
</evidence>
<evidence type="ECO:0000256" key="19">
    <source>
        <dbReference type="SAM" id="MobiDB-lite"/>
    </source>
</evidence>
<feature type="compositionally biased region" description="Polar residues" evidence="19">
    <location>
        <begin position="3048"/>
        <end position="3064"/>
    </location>
</feature>
<evidence type="ECO:0000313" key="23">
    <source>
        <dbReference type="Proteomes" id="UP000823561"/>
    </source>
</evidence>
<feature type="compositionally biased region" description="Basic and acidic residues" evidence="19">
    <location>
        <begin position="850"/>
        <end position="866"/>
    </location>
</feature>
<dbReference type="FunFam" id="3.30.70.330:FF:000143">
    <property type="entry name" value="msx2-interacting protein-like isoform X1"/>
    <property type="match status" value="1"/>
</dbReference>
<accession>A0AAV6GIN3</accession>
<dbReference type="GO" id="GO:0003677">
    <property type="term" value="F:DNA binding"/>
    <property type="evidence" value="ECO:0007669"/>
    <property type="project" value="UniProtKB-KW"/>
</dbReference>
<dbReference type="InterPro" id="IPR034173">
    <property type="entry name" value="SHARP_RRM2"/>
</dbReference>
<feature type="compositionally biased region" description="Basic and acidic residues" evidence="19">
    <location>
        <begin position="649"/>
        <end position="691"/>
    </location>
</feature>
<feature type="compositionally biased region" description="Basic and acidic residues" evidence="19">
    <location>
        <begin position="1386"/>
        <end position="1408"/>
    </location>
</feature>
<dbReference type="SUPFAM" id="SSF54928">
    <property type="entry name" value="RNA-binding domain, RBD"/>
    <property type="match status" value="2"/>
</dbReference>
<feature type="compositionally biased region" description="Basic and acidic residues" evidence="19">
    <location>
        <begin position="1426"/>
        <end position="1438"/>
    </location>
</feature>
<dbReference type="PANTHER" id="PTHR23189">
    <property type="entry name" value="RNA RECOGNITION MOTIF-CONTAINING"/>
    <property type="match status" value="1"/>
</dbReference>
<feature type="region of interest" description="Disordered" evidence="19">
    <location>
        <begin position="118"/>
        <end position="158"/>
    </location>
</feature>
<evidence type="ECO:0000259" key="20">
    <source>
        <dbReference type="PROSITE" id="PS50102"/>
    </source>
</evidence>
<keyword evidence="10" id="KW-0175">Coiled coil</keyword>
<feature type="compositionally biased region" description="Basic and acidic residues" evidence="19">
    <location>
        <begin position="123"/>
        <end position="158"/>
    </location>
</feature>
<feature type="compositionally biased region" description="Basic and acidic residues" evidence="19">
    <location>
        <begin position="1478"/>
        <end position="1505"/>
    </location>
</feature>
<feature type="region of interest" description="Disordered" evidence="19">
    <location>
        <begin position="2176"/>
        <end position="2321"/>
    </location>
</feature>
<dbReference type="FunFam" id="3.30.70.330:FF:000118">
    <property type="entry name" value="msx2-interacting protein-like isoform X1"/>
    <property type="match status" value="1"/>
</dbReference>
<dbReference type="GO" id="GO:0003723">
    <property type="term" value="F:RNA binding"/>
    <property type="evidence" value="ECO:0007669"/>
    <property type="project" value="UniProtKB-UniRule"/>
</dbReference>
<comment type="caution">
    <text evidence="22">The sequence shown here is derived from an EMBL/GenBank/DDBJ whole genome shotgun (WGS) entry which is preliminary data.</text>
</comment>
<keyword evidence="11" id="KW-0238">DNA-binding</keyword>
<evidence type="ECO:0000256" key="7">
    <source>
        <dbReference type="ARBA" id="ARBA00022884"/>
    </source>
</evidence>
<keyword evidence="23" id="KW-1185">Reference proteome</keyword>
<feature type="compositionally biased region" description="Basic and acidic residues" evidence="19">
    <location>
        <begin position="2230"/>
        <end position="2239"/>
    </location>
</feature>
<feature type="compositionally biased region" description="Basic and acidic residues" evidence="19">
    <location>
        <begin position="2868"/>
        <end position="2878"/>
    </location>
</feature>
<feature type="region of interest" description="Disordered" evidence="19">
    <location>
        <begin position="2834"/>
        <end position="2878"/>
    </location>
</feature>
<dbReference type="Pfam" id="PF07744">
    <property type="entry name" value="SPOC"/>
    <property type="match status" value="1"/>
</dbReference>
<feature type="compositionally biased region" description="Basic and acidic residues" evidence="19">
    <location>
        <begin position="1128"/>
        <end position="1154"/>
    </location>
</feature>
<dbReference type="PROSITE" id="PS50102">
    <property type="entry name" value="RRM"/>
    <property type="match status" value="4"/>
</dbReference>
<dbReference type="InterPro" id="IPR035979">
    <property type="entry name" value="RBD_domain_sf"/>
</dbReference>
<comment type="subcellular location">
    <subcellularLocation>
        <location evidence="1">Nucleus</location>
    </subcellularLocation>
</comment>
<feature type="compositionally biased region" description="Low complexity" evidence="19">
    <location>
        <begin position="269"/>
        <end position="321"/>
    </location>
</feature>
<feature type="compositionally biased region" description="Pro residues" evidence="19">
    <location>
        <begin position="2121"/>
        <end position="2132"/>
    </location>
</feature>
<dbReference type="InterPro" id="IPR012921">
    <property type="entry name" value="SPOC_C"/>
</dbReference>
<feature type="region of interest" description="Disordered" evidence="19">
    <location>
        <begin position="2608"/>
        <end position="2629"/>
    </location>
</feature>
<proteinExistence type="inferred from homology"/>
<dbReference type="SUPFAM" id="SSF100939">
    <property type="entry name" value="SPOC domain-like"/>
    <property type="match status" value="1"/>
</dbReference>
<dbReference type="InterPro" id="IPR012677">
    <property type="entry name" value="Nucleotide-bd_a/b_plait_sf"/>
</dbReference>
<feature type="region of interest" description="Disordered" evidence="19">
    <location>
        <begin position="2675"/>
        <end position="2756"/>
    </location>
</feature>
<feature type="domain" description="SPOC" evidence="21">
    <location>
        <begin position="3078"/>
        <end position="3245"/>
    </location>
</feature>
<evidence type="ECO:0000256" key="2">
    <source>
        <dbReference type="ARBA" id="ARBA00005387"/>
    </source>
</evidence>
<dbReference type="SMART" id="SM00360">
    <property type="entry name" value="RRM"/>
    <property type="match status" value="4"/>
</dbReference>
<feature type="compositionally biased region" description="Basic and acidic residues" evidence="19">
    <location>
        <begin position="1568"/>
        <end position="1577"/>
    </location>
</feature>
<dbReference type="CDD" id="cd21543">
    <property type="entry name" value="SPOC_SHARP"/>
    <property type="match status" value="1"/>
</dbReference>
<feature type="compositionally biased region" description="Low complexity" evidence="19">
    <location>
        <begin position="2945"/>
        <end position="2957"/>
    </location>
</feature>
<feature type="compositionally biased region" description="Basic and acidic residues" evidence="19">
    <location>
        <begin position="1684"/>
        <end position="1694"/>
    </location>
</feature>
<sequence>MVRETRHLWVGNLPEHVREEKIVEHFKRYGRVESVKVLRKRGSEGGVAAFVDFVDIKSAQKAHNAVNKMGDRDLRTDYNEPGSVPSAVRGLEDNPPSSSHAREVSGFSRAAVGPVYGPPVSLHGREGRYERRIDGSSDSRERTYDHSPYSHHERGAAFDRPRHYNTDYYRDRAMFSSAVGSSTAASAMASGFDAPEPHFESRMRDPFALSSATRRDPYRDDRGRRVDRTYHHHRRSRSSHSSQSRHPSPQRTTGQTSKNPHSPKRAPVSPSRGPRSQSRSRSSSSDSVSSTSSTGSGSSDSNSSSSGGSRARSVQSAATHAPPAPPPLSIDGDEPRRSFGIRVQNLPVRSTDTSLKDGLFHEFKKYGKVTSVQIHGASEERYGLVFFRQQEDQEKALSVSKGKLFFGMMIEVTAWNGPETESENEFRPLDGRIDEFHPKATRTLFIGNLEKTTNYQQLLDVFQRFGEIVDIDIKRVNGVPQYAFVQYSDIASVCKAIKKMDGEYLGANRLKLGFGKSMPTTCVWLDGLSSNITEQYLTRHFCRYGHVVKVVFDRLKGMALILYNNTDFAQAAVRETKGWKIGGNKIKVDFASQESQMAFYRSMQASGQDIRDFYEIPTERREERRPPYHEFPAERAYYENVRTPGLYTDDPRREYPGRSRDRYSELDHYPSEHYDPRYHEDPREYRDYRDPFEQDMRKYTYIQRERERERERFEADRGRWSPSHQRRPVTPSASPSPSERVPRETERRVYRHSSERSGSCSSLSPPPAQFEKPEKSPVDYKTEGLEREMDSVEMERVAGAERSRRGRRKDKGDKEKGERGKSRRGKMPSPVSHSETDKEASLDANSNKGKASDTDGPEKSRYKGENEPSPSEQMSRLEPQKGERLDAGKGDVSDRDGKGRLKKHLKSDLGSEGKDLILESDRLAARKRRFGDPSGKTIRQKRSRMEDEGIQSPEFGSNSTLAKETEDIKALEKETQKREHLKPKVERGTCHYSLKEDQDSSSMSSMRGQGLCSVVRQGEPSDLDDHDSGKNLSGPSVSRRFSHDETLDQENKSTEEYISLDIDLSQSYRKQMEQNRRLRQQQQEPDKLGKPGSPQSLDAEDLEHRSLVHEVGKPPQDVTDNSPSSRNKKQDTFELDMSSKRERVYRSFRPKSEESEWNNTNSPKPQQSSQNTEEEIIDMPHLMTVKDVKEVPKSEETVHPDLELSVKRVHTTQMAKISTHLHGSVDDAHKRWENRLKQDLLPDLSFSGRKRLGHKHLEYGLWHDLEPGEVRSDSEEDREHKSNSPMPSTSLSLPERQRGDRLSESKLSTSLERNKFYSFALDQTITPDTKALLERAKSLSSSREDNWSFLDYDSHFASFRSRKDTEKVEATPRPTPSWYMKKKKIRSESEDKLDDRKEDPKPEEQERRELFASRFLHSSIFEQDSRRLQHLERKHEDSEQSIGYQSTQQGAVEGQADSEPVVLFHSRFLELTRLQHKNVKELKEPQQEIKREEIVDGSRMDKPQEESQDQSQPGFQPAIEPALDSETKPVSPIQPLPLAQMAQSAKEMSPPLEKNILQSNSPKSSELSVKEENECEKTPVPPQQQVQEEEQPSISPVLPEPQLTELKEPMNYEQTDPSIKSEKDISEEQISSIESKPSEATETNVELELKPEPEVFNLPRSASPTPVEDTETLKTESSPIDDEPQVKQEVDHTSVDTLSVEEPVSPPQKSKNKKTKASPTMPVAPLASPSSADKQATRKSERIDREKLKRASSPRGEKTAPDSKVSGKSPVQGPEMEQVTEQRRRRRNVKSVYATPVEDESTTQPSKEVEPPRATRKRGGDKEVAQSQQSEQDILAVPITSRRGRPPKNRSKGEDASALKSKIAETKEIEGIELGNSENVLKTSKGKHSPHSQKQQTSQAPASSTSSKKGDKPSDTSQQADLSEDINVPDSAPQSDFVSPGEGEKTTENPKPSIEEGQQKDNVVTDRATGNKIDKSTEPPVVEESPQAEKSGGRSKAARLIRNTKLPTEDKSLVLKNLRIRLDMTEVKAMLQSGEEDIEMEELNKKTELLPKDEVMESSQENEVTQSDNDEAPSDSIITNPAESLLSREIELEQAVENIAKLTEGPSPQPFKSPTTEAPIPVVPLPVEPEPPTVVEKPANPASEYELAAAIDSITSEDLSCTLPQEPAINTVIESEPAIQPFVTDSKAMEPSLGSAPIQEETGPTGTPRKGAKGRAKTTKRSKTQKPAASRKEFVKDSVAEPDSSQMNVPDPVIDTNAVTENPSATSIVITSPSKLKASLNVSHQTDSVSEEPLNDEPTHGRSAGLVNKSPNILKPPQPYECTPLSPTSLCLKPSHSSKLPLLPTDRFNQSRDTPMVPVAQGENPTVSSGLETHDPDSSNSDLRKILMKPKNIPLSATNTAPGNMPTHPPRESESPSEMVANKNPLPESRHSYLPAQPVVRSPGSLPSTETKQLFGEKTVISVIASTATSVISRICNTPESEEKANIPRNNPYGEKQLPKQMFQTSMEESSTYHGATVGDEGGNAGRFVVESATLSTGPSPGLRVNTSEGVVVLSHSGQKMEGPQRISAKISQIPPASPADMESQQLVSMPQMKPDHYAQTPSAKCPLVPSDHGHSHKTQSGVSTKQENSLDKMETYQAGGQSGVVKRLQQSGGNQQVMNYHHSDFPMLMKHPKKAEGAEPLSDGAKPPWASAISPAISPHLPSSAGNPVGFLPNTPTDRGPSHLSGIKEPRSPRKSGHPHSPFTKVSPIGSSSPKAIPVVLPSGLPPMSQYVPNVHHPEQSVIMPPHSSHGSIGRMSPHRVGQTIPIGHLSQGDVRVNTPPLAMMNYGMHSDPLSSPWSGPPQQCPTSPQAGGGRDMVLKVNPGNTRSHEANEEDTRRYQALGRPAATSLKPETLPQEYRGTLHGGLSLDRYNIAGRDMRVLMHHQQGERPATELHQGPEPVPSSSSATSITASLSPRAHLLSKNVPEKDTLKSSEVNRPLSPVTKEGIIGIRGAMPAIASPQRIQLLSSGTSPAFSEYPAVYTNIRSVPSQFAENSPLNISQAPHIASTQAPQDPDRSQTLNEGKGEQMEHQSVNMVQLLTKYPIIWQGLLALKNDTAAVQLHFVYGNKALAVRSLPLQEGGALLRIVQRMRLEASQLDSVARRMTGDSEFCLLLAMPCGRDQDDVRSQTQFLRTAFINYLQAKLAAGIINIPNPGSNQPAYVLQIFPPCEFSESHLSRLAPDLLSRISSICPQHLMIVITSV</sequence>
<evidence type="ECO:0000256" key="8">
    <source>
        <dbReference type="ARBA" id="ARBA00022976"/>
    </source>
</evidence>
<feature type="compositionally biased region" description="Low complexity" evidence="19">
    <location>
        <begin position="1892"/>
        <end position="1907"/>
    </location>
</feature>
<evidence type="ECO:0000256" key="6">
    <source>
        <dbReference type="ARBA" id="ARBA00022737"/>
    </source>
</evidence>
<evidence type="ECO:0000256" key="18">
    <source>
        <dbReference type="PROSITE-ProRule" id="PRU00176"/>
    </source>
</evidence>
<feature type="region of interest" description="Disordered" evidence="19">
    <location>
        <begin position="197"/>
        <end position="336"/>
    </location>
</feature>
<feature type="compositionally biased region" description="Polar residues" evidence="19">
    <location>
        <begin position="1440"/>
        <end position="1450"/>
    </location>
</feature>
<feature type="compositionally biased region" description="Polar residues" evidence="19">
    <location>
        <begin position="1283"/>
        <end position="1292"/>
    </location>
</feature>
<feature type="compositionally biased region" description="Basic and acidic residues" evidence="19">
    <location>
        <begin position="1268"/>
        <end position="1282"/>
    </location>
</feature>
<dbReference type="InterPro" id="IPR034174">
    <property type="entry name" value="SHARP_RRM3"/>
</dbReference>
<keyword evidence="12" id="KW-0010">Activator</keyword>
<feature type="compositionally biased region" description="Basic and acidic residues" evidence="19">
    <location>
        <begin position="1041"/>
        <end position="1055"/>
    </location>
</feature>
<feature type="compositionally biased region" description="Low complexity" evidence="19">
    <location>
        <begin position="2334"/>
        <end position="2344"/>
    </location>
</feature>
<feature type="region of interest" description="Disordered" evidence="19">
    <location>
        <begin position="1426"/>
        <end position="1458"/>
    </location>
</feature>
<feature type="compositionally biased region" description="Basic and acidic residues" evidence="19">
    <location>
        <begin position="810"/>
        <end position="820"/>
    </location>
</feature>
<feature type="compositionally biased region" description="Basic and acidic residues" evidence="19">
    <location>
        <begin position="213"/>
        <end position="229"/>
    </location>
</feature>
<feature type="region of interest" description="Disordered" evidence="19">
    <location>
        <begin position="1268"/>
        <end position="1307"/>
    </location>
</feature>
<feature type="region of interest" description="Disordered" evidence="19">
    <location>
        <begin position="72"/>
        <end position="104"/>
    </location>
</feature>
<keyword evidence="8" id="KW-0914">Notch signaling pathway</keyword>
<evidence type="ECO:0000256" key="15">
    <source>
        <dbReference type="ARBA" id="ARBA00069486"/>
    </source>
</evidence>
<evidence type="ECO:0000256" key="12">
    <source>
        <dbReference type="ARBA" id="ARBA00023159"/>
    </source>
</evidence>
<evidence type="ECO:0000256" key="4">
    <source>
        <dbReference type="ARBA" id="ARBA00022491"/>
    </source>
</evidence>
<feature type="compositionally biased region" description="Basic and acidic residues" evidence="19">
    <location>
        <begin position="1807"/>
        <end position="1824"/>
    </location>
</feature>
<feature type="compositionally biased region" description="Basic and acidic residues" evidence="19">
    <location>
        <begin position="963"/>
        <end position="998"/>
    </location>
</feature>
<feature type="compositionally biased region" description="Basic and acidic residues" evidence="19">
    <location>
        <begin position="2042"/>
        <end position="2055"/>
    </location>
</feature>
<feature type="compositionally biased region" description="Polar residues" evidence="19">
    <location>
        <begin position="2257"/>
        <end position="2288"/>
    </location>
</feature>
<feature type="compositionally biased region" description="Basic and acidic residues" evidence="19">
    <location>
        <begin position="740"/>
        <end position="755"/>
    </location>
</feature>
<dbReference type="GO" id="GO:0005634">
    <property type="term" value="C:nucleus"/>
    <property type="evidence" value="ECO:0007669"/>
    <property type="project" value="UniProtKB-SubCell"/>
</dbReference>
<feature type="compositionally biased region" description="Polar residues" evidence="19">
    <location>
        <begin position="1157"/>
        <end position="1171"/>
    </location>
</feature>
<feature type="compositionally biased region" description="Basic and acidic residues" evidence="19">
    <location>
        <begin position="1735"/>
        <end position="1761"/>
    </location>
</feature>
<dbReference type="CDD" id="cd12349">
    <property type="entry name" value="RRM2_SHARP"/>
    <property type="match status" value="1"/>
</dbReference>
<feature type="region of interest" description="Disordered" evidence="19">
    <location>
        <begin position="642"/>
        <end position="691"/>
    </location>
</feature>
<keyword evidence="3" id="KW-0488">Methylation</keyword>
<dbReference type="Proteomes" id="UP000823561">
    <property type="component" value="Chromosome 10"/>
</dbReference>
<dbReference type="Gene3D" id="2.40.290.10">
    <property type="match status" value="1"/>
</dbReference>
<keyword evidence="4" id="KW-0678">Repressor</keyword>
<dbReference type="FunFam" id="3.30.70.330:FF:000088">
    <property type="entry name" value="msx2-interacting protein-like isoform X1"/>
    <property type="match status" value="1"/>
</dbReference>
<dbReference type="CDD" id="cd12348">
    <property type="entry name" value="RRM1_SHARP"/>
    <property type="match status" value="1"/>
</dbReference>
<feature type="compositionally biased region" description="Basic and acidic residues" evidence="19">
    <location>
        <begin position="1102"/>
        <end position="1112"/>
    </location>
</feature>
<dbReference type="FunFam" id="2.40.290.10:FF:000002">
    <property type="entry name" value="Spen family transcriptional repressor"/>
    <property type="match status" value="1"/>
</dbReference>
<feature type="compositionally biased region" description="Basic and acidic residues" evidence="19">
    <location>
        <begin position="1295"/>
        <end position="1304"/>
    </location>
</feature>
<feature type="region of interest" description="Disordered" evidence="19">
    <location>
        <begin position="707"/>
        <end position="1173"/>
    </location>
</feature>
<name>A0AAV6GIN3_9TELE</name>
<comment type="similarity">
    <text evidence="2">Belongs to the RRM Spen family.</text>
</comment>
<evidence type="ECO:0000256" key="14">
    <source>
        <dbReference type="ARBA" id="ARBA00023242"/>
    </source>
</evidence>
<dbReference type="GO" id="GO:0003714">
    <property type="term" value="F:transcription corepressor activity"/>
    <property type="evidence" value="ECO:0007669"/>
    <property type="project" value="UniProtKB-ARBA"/>
</dbReference>